<protein>
    <submittedName>
        <fullName evidence="1">DUF2922 family protein</fullName>
    </submittedName>
</protein>
<dbReference type="EMBL" id="JARPYI010000001">
    <property type="protein sequence ID" value="MDT2598716.1"/>
    <property type="molecule type" value="Genomic_DNA"/>
</dbReference>
<reference evidence="1 2" key="1">
    <citation type="submission" date="2023-03" db="EMBL/GenBank/DDBJ databases">
        <authorList>
            <person name="Shen W."/>
            <person name="Cai J."/>
        </authorList>
    </citation>
    <scope>NUCLEOTIDE SEQUENCE [LARGE SCALE GENOMIC DNA]</scope>
    <source>
        <strain evidence="1 2">D6-4</strain>
    </source>
</reference>
<dbReference type="InterPro" id="IPR021321">
    <property type="entry name" value="DUF2922"/>
</dbReference>
<comment type="caution">
    <text evidence="1">The sequence shown here is derived from an EMBL/GenBank/DDBJ whole genome shotgun (WGS) entry which is preliminary data.</text>
</comment>
<keyword evidence="2" id="KW-1185">Reference proteome</keyword>
<gene>
    <name evidence="1" type="ORF">P7D85_02960</name>
</gene>
<dbReference type="Proteomes" id="UP001252875">
    <property type="component" value="Unassembled WGS sequence"/>
</dbReference>
<sequence length="70" mass="8041">MKKLVAIFKTSNGRSQTWSYPNADDNKSNDEVRGTLERLTLLNLFDKNGDKLFDQVTSAKFVETVERIVF</sequence>
<accession>A0ABU3EVM7</accession>
<evidence type="ECO:0000313" key="2">
    <source>
        <dbReference type="Proteomes" id="UP001252875"/>
    </source>
</evidence>
<name>A0ABU3EVM7_9ENTE</name>
<dbReference type="Pfam" id="PF11148">
    <property type="entry name" value="DUF2922"/>
    <property type="match status" value="1"/>
</dbReference>
<proteinExistence type="predicted"/>
<organism evidence="1 2">
    <name type="scientific">Enterococcus hulanensis</name>
    <dbReference type="NCBI Taxonomy" id="2559929"/>
    <lineage>
        <taxon>Bacteria</taxon>
        <taxon>Bacillati</taxon>
        <taxon>Bacillota</taxon>
        <taxon>Bacilli</taxon>
        <taxon>Lactobacillales</taxon>
        <taxon>Enterococcaceae</taxon>
        <taxon>Enterococcus</taxon>
    </lineage>
</organism>
<evidence type="ECO:0000313" key="1">
    <source>
        <dbReference type="EMBL" id="MDT2598716.1"/>
    </source>
</evidence>
<dbReference type="RefSeq" id="WP_311821038.1">
    <property type="nucleotide sequence ID" value="NZ_JARPYF010000001.1"/>
</dbReference>